<protein>
    <recommendedName>
        <fullName evidence="2">phosphoribosylamine--glycine ligase</fullName>
        <ecNumber evidence="2">6.3.4.13</ecNumber>
    </recommendedName>
    <alternativeName>
        <fullName evidence="8">Glycinamide ribonucleotide synthetase</fullName>
    </alternativeName>
    <alternativeName>
        <fullName evidence="9">Phosphoribosylglycinamide synthetase</fullName>
    </alternativeName>
</protein>
<gene>
    <name evidence="11" type="ORF">UFOPK2423_01779</name>
</gene>
<evidence type="ECO:0000256" key="4">
    <source>
        <dbReference type="ARBA" id="ARBA00022741"/>
    </source>
</evidence>
<dbReference type="PROSITE" id="PS00184">
    <property type="entry name" value="GARS"/>
    <property type="match status" value="1"/>
</dbReference>
<dbReference type="UniPathway" id="UPA00074">
    <property type="reaction ID" value="UER00125"/>
</dbReference>
<dbReference type="PANTHER" id="PTHR43472">
    <property type="entry name" value="PHOSPHORIBOSYLAMINE--GLYCINE LIGASE"/>
    <property type="match status" value="1"/>
</dbReference>
<dbReference type="InterPro" id="IPR016185">
    <property type="entry name" value="PreATP-grasp_dom_sf"/>
</dbReference>
<organism evidence="11">
    <name type="scientific">freshwater metagenome</name>
    <dbReference type="NCBI Taxonomy" id="449393"/>
    <lineage>
        <taxon>unclassified sequences</taxon>
        <taxon>metagenomes</taxon>
        <taxon>ecological metagenomes</taxon>
    </lineage>
</organism>
<accession>A0A6J6QXS2</accession>
<dbReference type="EC" id="6.3.4.13" evidence="2"/>
<keyword evidence="3" id="KW-0436">Ligase</keyword>
<dbReference type="AlphaFoldDB" id="A0A6J6QXS2"/>
<dbReference type="PROSITE" id="PS50975">
    <property type="entry name" value="ATP_GRASP"/>
    <property type="match status" value="1"/>
</dbReference>
<dbReference type="Gene3D" id="3.40.50.20">
    <property type="match status" value="1"/>
</dbReference>
<dbReference type="GO" id="GO:0004637">
    <property type="term" value="F:phosphoribosylamine-glycine ligase activity"/>
    <property type="evidence" value="ECO:0007669"/>
    <property type="project" value="UniProtKB-EC"/>
</dbReference>
<dbReference type="InterPro" id="IPR013815">
    <property type="entry name" value="ATP_grasp_subdomain_1"/>
</dbReference>
<dbReference type="SMART" id="SM01209">
    <property type="entry name" value="GARS_A"/>
    <property type="match status" value="1"/>
</dbReference>
<dbReference type="GO" id="GO:0005524">
    <property type="term" value="F:ATP binding"/>
    <property type="evidence" value="ECO:0007669"/>
    <property type="project" value="UniProtKB-KW"/>
</dbReference>
<proteinExistence type="inferred from homology"/>
<evidence type="ECO:0000313" key="11">
    <source>
        <dbReference type="EMBL" id="CAB4711994.1"/>
    </source>
</evidence>
<dbReference type="GO" id="GO:0046872">
    <property type="term" value="F:metal ion binding"/>
    <property type="evidence" value="ECO:0007669"/>
    <property type="project" value="InterPro"/>
</dbReference>
<dbReference type="InterPro" id="IPR011054">
    <property type="entry name" value="Rudment_hybrid_motif"/>
</dbReference>
<dbReference type="InterPro" id="IPR037123">
    <property type="entry name" value="PRibGlycinamide_synth_C_sf"/>
</dbReference>
<dbReference type="SUPFAM" id="SSF51246">
    <property type="entry name" value="Rudiment single hybrid motif"/>
    <property type="match status" value="1"/>
</dbReference>
<dbReference type="SUPFAM" id="SSF52440">
    <property type="entry name" value="PreATP-grasp domain"/>
    <property type="match status" value="1"/>
</dbReference>
<dbReference type="Gene3D" id="3.30.1490.20">
    <property type="entry name" value="ATP-grasp fold, A domain"/>
    <property type="match status" value="1"/>
</dbReference>
<name>A0A6J6QXS2_9ZZZZ</name>
<sequence>MARSEGQVGESSGMKILVIGSGGREHAICQSLAKDPLTTEIHCAPGNPGIATIATLHQINTEDGNAVTELATALGIGLVVIGPEVPLIAGVADVLRAHHIPVFGPNKAAAELEGSKAFAKEVMRAAGVATAEARVCTTPEEAAAALDLFGPPYVVKDDGLAAGKGVVVTHDRGEALAHAAACARVVIEEFLDGPEVSLFGISDGTTVIPMDPAQDYKRVRDNDEGPNTGGMGAYSPLPWAPANIKNEVQRTVLQPMIDEMAKRGTPFAGLLYAGLALTSKGIKIIEFNARFGDPETEVLLPRLITPLATLLMDAATGNLAGKSVEFTPDAAVTVVLAAQGYPEQVVSGAEITLPSENESSATIFHAGTEIRDGKLVAAKGRLLTITGMGATLEEARTIAYKTITQIKVAGAHYRSDIAASKQK</sequence>
<feature type="domain" description="ATP-grasp" evidence="10">
    <location>
        <begin position="120"/>
        <end position="316"/>
    </location>
</feature>
<dbReference type="SUPFAM" id="SSF56059">
    <property type="entry name" value="Glutathione synthetase ATP-binding domain-like"/>
    <property type="match status" value="1"/>
</dbReference>
<dbReference type="InterPro" id="IPR020561">
    <property type="entry name" value="PRibGlycinamid_synth_ATP-grasp"/>
</dbReference>
<dbReference type="GO" id="GO:0006189">
    <property type="term" value="P:'de novo' IMP biosynthetic process"/>
    <property type="evidence" value="ECO:0007669"/>
    <property type="project" value="UniProtKB-UniPathway"/>
</dbReference>
<evidence type="ECO:0000256" key="1">
    <source>
        <dbReference type="ARBA" id="ARBA00005174"/>
    </source>
</evidence>
<dbReference type="NCBIfam" id="TIGR00877">
    <property type="entry name" value="purD"/>
    <property type="match status" value="1"/>
</dbReference>
<dbReference type="InterPro" id="IPR020562">
    <property type="entry name" value="PRibGlycinamide_synth_N"/>
</dbReference>
<evidence type="ECO:0000256" key="2">
    <source>
        <dbReference type="ARBA" id="ARBA00013255"/>
    </source>
</evidence>
<reference evidence="11" key="1">
    <citation type="submission" date="2020-05" db="EMBL/GenBank/DDBJ databases">
        <authorList>
            <person name="Chiriac C."/>
            <person name="Salcher M."/>
            <person name="Ghai R."/>
            <person name="Kavagutti S V."/>
        </authorList>
    </citation>
    <scope>NUCLEOTIDE SEQUENCE</scope>
</reference>
<dbReference type="InterPro" id="IPR020560">
    <property type="entry name" value="PRibGlycinamide_synth_C-dom"/>
</dbReference>
<dbReference type="Pfam" id="PF02844">
    <property type="entry name" value="GARS_N"/>
    <property type="match status" value="1"/>
</dbReference>
<dbReference type="EMBL" id="CAEZXN010000087">
    <property type="protein sequence ID" value="CAB4711994.1"/>
    <property type="molecule type" value="Genomic_DNA"/>
</dbReference>
<dbReference type="Gene3D" id="3.30.470.20">
    <property type="entry name" value="ATP-grasp fold, B domain"/>
    <property type="match status" value="1"/>
</dbReference>
<dbReference type="SMART" id="SM01210">
    <property type="entry name" value="GARS_C"/>
    <property type="match status" value="1"/>
</dbReference>
<dbReference type="GO" id="GO:0009113">
    <property type="term" value="P:purine nucleobase biosynthetic process"/>
    <property type="evidence" value="ECO:0007669"/>
    <property type="project" value="InterPro"/>
</dbReference>
<evidence type="ECO:0000256" key="9">
    <source>
        <dbReference type="ARBA" id="ARBA00042864"/>
    </source>
</evidence>
<dbReference type="InterPro" id="IPR000115">
    <property type="entry name" value="PRibGlycinamide_synth"/>
</dbReference>
<keyword evidence="6" id="KW-0067">ATP-binding</keyword>
<keyword evidence="4" id="KW-0547">Nucleotide-binding</keyword>
<evidence type="ECO:0000259" key="10">
    <source>
        <dbReference type="PROSITE" id="PS50975"/>
    </source>
</evidence>
<evidence type="ECO:0000256" key="7">
    <source>
        <dbReference type="ARBA" id="ARBA00038345"/>
    </source>
</evidence>
<evidence type="ECO:0000256" key="8">
    <source>
        <dbReference type="ARBA" id="ARBA00042242"/>
    </source>
</evidence>
<evidence type="ECO:0000256" key="6">
    <source>
        <dbReference type="ARBA" id="ARBA00022840"/>
    </source>
</evidence>
<dbReference type="Gene3D" id="3.90.600.10">
    <property type="entry name" value="Phosphoribosylglycinamide synthetase, C-terminal domain"/>
    <property type="match status" value="1"/>
</dbReference>
<comment type="pathway">
    <text evidence="1">Purine metabolism; IMP biosynthesis via de novo pathway; N(1)-(5-phospho-D-ribosyl)glycinamide from 5-phospho-alpha-D-ribose 1-diphosphate: step 2/2.</text>
</comment>
<evidence type="ECO:0000256" key="5">
    <source>
        <dbReference type="ARBA" id="ARBA00022755"/>
    </source>
</evidence>
<dbReference type="HAMAP" id="MF_00138">
    <property type="entry name" value="GARS"/>
    <property type="match status" value="1"/>
</dbReference>
<dbReference type="Pfam" id="PF01071">
    <property type="entry name" value="GARS_A"/>
    <property type="match status" value="1"/>
</dbReference>
<dbReference type="InterPro" id="IPR020559">
    <property type="entry name" value="PRibGlycinamide_synth_CS"/>
</dbReference>
<keyword evidence="5" id="KW-0658">Purine biosynthesis</keyword>
<evidence type="ECO:0000256" key="3">
    <source>
        <dbReference type="ARBA" id="ARBA00022598"/>
    </source>
</evidence>
<comment type="similarity">
    <text evidence="7">Belongs to the GARS family.</text>
</comment>
<dbReference type="InterPro" id="IPR011761">
    <property type="entry name" value="ATP-grasp"/>
</dbReference>
<dbReference type="PANTHER" id="PTHR43472:SF1">
    <property type="entry name" value="PHOSPHORIBOSYLAMINE--GLYCINE LIGASE, CHLOROPLASTIC"/>
    <property type="match status" value="1"/>
</dbReference>
<dbReference type="Pfam" id="PF02843">
    <property type="entry name" value="GARS_C"/>
    <property type="match status" value="1"/>
</dbReference>